<proteinExistence type="predicted"/>
<dbReference type="Pfam" id="PF09849">
    <property type="entry name" value="DUF2076"/>
    <property type="match status" value="1"/>
</dbReference>
<protein>
    <recommendedName>
        <fullName evidence="4">DUF2076 family protein</fullName>
    </recommendedName>
</protein>
<feature type="region of interest" description="Disordered" evidence="1">
    <location>
        <begin position="209"/>
        <end position="234"/>
    </location>
</feature>
<dbReference type="OrthoDB" id="122910at2"/>
<dbReference type="Proteomes" id="UP000295719">
    <property type="component" value="Unassembled WGS sequence"/>
</dbReference>
<dbReference type="AlphaFoldDB" id="A0A4R3YRP7"/>
<organism evidence="2 3">
    <name type="scientific">Biostraticola tofi</name>
    <dbReference type="NCBI Taxonomy" id="466109"/>
    <lineage>
        <taxon>Bacteria</taxon>
        <taxon>Pseudomonadati</taxon>
        <taxon>Pseudomonadota</taxon>
        <taxon>Gammaproteobacteria</taxon>
        <taxon>Enterobacterales</taxon>
        <taxon>Bruguierivoracaceae</taxon>
        <taxon>Biostraticola</taxon>
    </lineage>
</organism>
<dbReference type="RefSeq" id="WP_131866065.1">
    <property type="nucleotide sequence ID" value="NZ_SMCR01000007.1"/>
</dbReference>
<accession>A0A4R3YRP7</accession>
<evidence type="ECO:0000313" key="3">
    <source>
        <dbReference type="Proteomes" id="UP000295719"/>
    </source>
</evidence>
<dbReference type="InterPro" id="IPR018648">
    <property type="entry name" value="DUF2076"/>
</dbReference>
<evidence type="ECO:0000256" key="1">
    <source>
        <dbReference type="SAM" id="MobiDB-lite"/>
    </source>
</evidence>
<reference evidence="2 3" key="1">
    <citation type="submission" date="2019-03" db="EMBL/GenBank/DDBJ databases">
        <title>Genomic Encyclopedia of Type Strains, Phase IV (KMG-IV): sequencing the most valuable type-strain genomes for metagenomic binning, comparative biology and taxonomic classification.</title>
        <authorList>
            <person name="Goeker M."/>
        </authorList>
    </citation>
    <scope>NUCLEOTIDE SEQUENCE [LARGE SCALE GENOMIC DNA]</scope>
    <source>
        <strain evidence="2 3">DSM 19580</strain>
    </source>
</reference>
<name>A0A4R3YRP7_9GAMM</name>
<sequence>MQPQEQRLIEGLFQRLNTAEQQSGQRDDHAEQKIQQSLRLQPTAPYYMVQSILVQEAALTRLSQQVKQLEDDKARLQSEAQSRSSGFLSGLFGGGTSADPKRTLPASQSPAQPAPPTAVNPGGSSLPPSGGSRAGGFLSGALQTAAGVAGGVMLANMLTGMFDSSKPEEIGNIIEQPDQATDNFSATDFQNDPLNTFDDTSDIHFDELNNGGLSHTDGDFSDDNDDFIADDDYS</sequence>
<gene>
    <name evidence="2" type="ORF">EDC52_10779</name>
</gene>
<feature type="region of interest" description="Disordered" evidence="1">
    <location>
        <begin position="73"/>
        <end position="132"/>
    </location>
</feature>
<dbReference type="EMBL" id="SMCR01000007">
    <property type="protein sequence ID" value="TCV94338.1"/>
    <property type="molecule type" value="Genomic_DNA"/>
</dbReference>
<evidence type="ECO:0000313" key="2">
    <source>
        <dbReference type="EMBL" id="TCV94338.1"/>
    </source>
</evidence>
<evidence type="ECO:0008006" key="4">
    <source>
        <dbReference type="Google" id="ProtNLM"/>
    </source>
</evidence>
<feature type="compositionally biased region" description="Low complexity" evidence="1">
    <location>
        <begin position="121"/>
        <end position="131"/>
    </location>
</feature>
<comment type="caution">
    <text evidence="2">The sequence shown here is derived from an EMBL/GenBank/DDBJ whole genome shotgun (WGS) entry which is preliminary data.</text>
</comment>
<feature type="compositionally biased region" description="Acidic residues" evidence="1">
    <location>
        <begin position="219"/>
        <end position="234"/>
    </location>
</feature>
<keyword evidence="3" id="KW-1185">Reference proteome</keyword>